<protein>
    <recommendedName>
        <fullName evidence="4">SET domain-containing protein</fullName>
    </recommendedName>
</protein>
<dbReference type="AlphaFoldDB" id="A0AA38R1L7"/>
<sequence length="189" mass="20223">MPPRGLIALVASATTLPFATACLYNPPGPLRPSPPTLACQPPIDDTSPSFSPWSHPPYCLRTNTTSRADPSSNHTQGSIYCVYTTSLSPPSQLPSHNHTTSLIASPELASSLISSLTTPSISPPFHSLPPSSRPYAITPIPGRGLGLVATGPLKKGEVFMVEYPALLLDVNFLRDAKAHHRRRKVRKGV</sequence>
<comment type="caution">
    <text evidence="2">The sequence shown here is derived from an EMBL/GenBank/DDBJ whole genome shotgun (WGS) entry which is preliminary data.</text>
</comment>
<evidence type="ECO:0000256" key="1">
    <source>
        <dbReference type="SAM" id="SignalP"/>
    </source>
</evidence>
<dbReference type="EMBL" id="JANBVN010000310">
    <property type="protein sequence ID" value="KAJ9129723.1"/>
    <property type="molecule type" value="Genomic_DNA"/>
</dbReference>
<keyword evidence="3" id="KW-1185">Reference proteome</keyword>
<reference evidence="2" key="1">
    <citation type="submission" date="2022-07" db="EMBL/GenBank/DDBJ databases">
        <title>Fungi with potential for degradation of polypropylene.</title>
        <authorList>
            <person name="Gostincar C."/>
        </authorList>
    </citation>
    <scope>NUCLEOTIDE SEQUENCE</scope>
    <source>
        <strain evidence="2">EXF-13287</strain>
    </source>
</reference>
<name>A0AA38R1L7_9PEZI</name>
<feature type="non-terminal residue" evidence="2">
    <location>
        <position position="189"/>
    </location>
</feature>
<feature type="signal peptide" evidence="1">
    <location>
        <begin position="1"/>
        <end position="21"/>
    </location>
</feature>
<accession>A0AA38R1L7</accession>
<dbReference type="PROSITE" id="PS51257">
    <property type="entry name" value="PROKAR_LIPOPROTEIN"/>
    <property type="match status" value="1"/>
</dbReference>
<feature type="chain" id="PRO_5041297055" description="SET domain-containing protein" evidence="1">
    <location>
        <begin position="22"/>
        <end position="189"/>
    </location>
</feature>
<evidence type="ECO:0008006" key="4">
    <source>
        <dbReference type="Google" id="ProtNLM"/>
    </source>
</evidence>
<proteinExistence type="predicted"/>
<organism evidence="2 3">
    <name type="scientific">Coniochaeta hoffmannii</name>
    <dbReference type="NCBI Taxonomy" id="91930"/>
    <lineage>
        <taxon>Eukaryota</taxon>
        <taxon>Fungi</taxon>
        <taxon>Dikarya</taxon>
        <taxon>Ascomycota</taxon>
        <taxon>Pezizomycotina</taxon>
        <taxon>Sordariomycetes</taxon>
        <taxon>Sordariomycetidae</taxon>
        <taxon>Coniochaetales</taxon>
        <taxon>Coniochaetaceae</taxon>
        <taxon>Coniochaeta</taxon>
    </lineage>
</organism>
<evidence type="ECO:0000313" key="3">
    <source>
        <dbReference type="Proteomes" id="UP001174691"/>
    </source>
</evidence>
<gene>
    <name evidence="2" type="ORF">NKR19_g10223</name>
</gene>
<evidence type="ECO:0000313" key="2">
    <source>
        <dbReference type="EMBL" id="KAJ9129723.1"/>
    </source>
</evidence>
<dbReference type="Proteomes" id="UP001174691">
    <property type="component" value="Unassembled WGS sequence"/>
</dbReference>
<keyword evidence="1" id="KW-0732">Signal</keyword>